<name>Q13G96_PARXL</name>
<keyword evidence="2" id="KW-0285">Flavoprotein</keyword>
<comment type="cofactor">
    <cofactor evidence="1">
        <name>FAD</name>
        <dbReference type="ChEBI" id="CHEBI:57692"/>
    </cofactor>
</comment>
<dbReference type="InterPro" id="IPR036188">
    <property type="entry name" value="FAD/NAD-bd_sf"/>
</dbReference>
<evidence type="ECO:0000313" key="8">
    <source>
        <dbReference type="EMBL" id="ABE36893.1"/>
    </source>
</evidence>
<dbReference type="Pfam" id="PF01494">
    <property type="entry name" value="FAD_binding_3"/>
    <property type="match status" value="1"/>
</dbReference>
<dbReference type="Pfam" id="PF01266">
    <property type="entry name" value="DAO"/>
    <property type="match status" value="1"/>
</dbReference>
<feature type="domain" description="FAD-binding" evidence="7">
    <location>
        <begin position="147"/>
        <end position="337"/>
    </location>
</feature>
<dbReference type="KEGG" id="bxb:DR64_7430"/>
<organism evidence="8 9">
    <name type="scientific">Paraburkholderia xenovorans (strain LB400)</name>
    <dbReference type="NCBI Taxonomy" id="266265"/>
    <lineage>
        <taxon>Bacteria</taxon>
        <taxon>Pseudomonadati</taxon>
        <taxon>Pseudomonadota</taxon>
        <taxon>Betaproteobacteria</taxon>
        <taxon>Burkholderiales</taxon>
        <taxon>Burkholderiaceae</taxon>
        <taxon>Paraburkholderia</taxon>
    </lineage>
</organism>
<reference evidence="8 9" key="1">
    <citation type="journal article" date="2006" name="Proc. Natl. Acad. Sci. U.S.A.">
        <title>Burkholderia xenovorans LB400 harbors a multi-replicon, 9.73-Mbp genome shaped for versatility.</title>
        <authorList>
            <person name="Chain P.S."/>
            <person name="Denef V.J."/>
            <person name="Konstantinidis K.T."/>
            <person name="Vergez L.M."/>
            <person name="Agullo L."/>
            <person name="Reyes V.L."/>
            <person name="Hauser L."/>
            <person name="Cordova M."/>
            <person name="Gomez L."/>
            <person name="Gonzalez M."/>
            <person name="Land M."/>
            <person name="Lao V."/>
            <person name="Larimer F."/>
            <person name="LiPuma J.J."/>
            <person name="Mahenthiralingam E."/>
            <person name="Malfatti S.A."/>
            <person name="Marx C.J."/>
            <person name="Parnell J.J."/>
            <person name="Ramette A."/>
            <person name="Richardson P."/>
            <person name="Seeger M."/>
            <person name="Smith D."/>
            <person name="Spilker T."/>
            <person name="Sul W.J."/>
            <person name="Tsoi T.V."/>
            <person name="Ulrich L.E."/>
            <person name="Zhulin I.B."/>
            <person name="Tiedje J.M."/>
        </authorList>
    </citation>
    <scope>NUCLEOTIDE SEQUENCE [LARGE SCALE GENOMIC DNA]</scope>
    <source>
        <strain evidence="8 9">LB400</strain>
    </source>
</reference>
<dbReference type="eggNOG" id="COG0654">
    <property type="taxonomic scope" value="Bacteria"/>
</dbReference>
<evidence type="ECO:0000259" key="7">
    <source>
        <dbReference type="Pfam" id="PF01494"/>
    </source>
</evidence>
<dbReference type="OrthoDB" id="5487740at2"/>
<accession>Q13G96</accession>
<dbReference type="AlphaFoldDB" id="Q13G96"/>
<evidence type="ECO:0000256" key="1">
    <source>
        <dbReference type="ARBA" id="ARBA00001974"/>
    </source>
</evidence>
<evidence type="ECO:0000256" key="3">
    <source>
        <dbReference type="ARBA" id="ARBA00022827"/>
    </source>
</evidence>
<dbReference type="InterPro" id="IPR050493">
    <property type="entry name" value="FAD-dep_Monooxygenase_BioMet"/>
</dbReference>
<dbReference type="InterPro" id="IPR006076">
    <property type="entry name" value="FAD-dep_OxRdtase"/>
</dbReference>
<gene>
    <name evidence="8" type="ORF">Bxe_C1022</name>
</gene>
<dbReference type="PANTHER" id="PTHR13789">
    <property type="entry name" value="MONOOXYGENASE"/>
    <property type="match status" value="1"/>
</dbReference>
<feature type="domain" description="FAD dependent oxidoreductase" evidence="6">
    <location>
        <begin position="3"/>
        <end position="36"/>
    </location>
</feature>
<dbReference type="PANTHER" id="PTHR13789:SF318">
    <property type="entry name" value="GERANYLGERANYL DIPHOSPHATE REDUCTASE"/>
    <property type="match status" value="1"/>
</dbReference>
<evidence type="ECO:0000256" key="5">
    <source>
        <dbReference type="ARBA" id="ARBA00023033"/>
    </source>
</evidence>
<proteinExistence type="predicted"/>
<protein>
    <submittedName>
        <fullName evidence="8">Salicylate 1-monooxygenase</fullName>
        <ecNumber evidence="8">1.14.13.1</ecNumber>
    </submittedName>
</protein>
<dbReference type="Proteomes" id="UP000001817">
    <property type="component" value="Chromosome 3"/>
</dbReference>
<dbReference type="GO" id="GO:0071949">
    <property type="term" value="F:FAD binding"/>
    <property type="evidence" value="ECO:0007669"/>
    <property type="project" value="InterPro"/>
</dbReference>
<dbReference type="SUPFAM" id="SSF51905">
    <property type="entry name" value="FAD/NAD(P)-binding domain"/>
    <property type="match status" value="1"/>
</dbReference>
<keyword evidence="4 8" id="KW-0560">Oxidoreductase</keyword>
<evidence type="ECO:0000259" key="6">
    <source>
        <dbReference type="Pfam" id="PF01266"/>
    </source>
</evidence>
<dbReference type="EMBL" id="CP000272">
    <property type="protein sequence ID" value="ABE36893.1"/>
    <property type="molecule type" value="Genomic_DNA"/>
</dbReference>
<dbReference type="SUPFAM" id="SSF54373">
    <property type="entry name" value="FAD-linked reductases, C-terminal domain"/>
    <property type="match status" value="1"/>
</dbReference>
<evidence type="ECO:0000256" key="4">
    <source>
        <dbReference type="ARBA" id="ARBA00023002"/>
    </source>
</evidence>
<dbReference type="RefSeq" id="WP_011494140.1">
    <property type="nucleotide sequence ID" value="NC_007953.1"/>
</dbReference>
<dbReference type="Gene3D" id="3.50.50.60">
    <property type="entry name" value="FAD/NAD(P)-binding domain"/>
    <property type="match status" value="1"/>
</dbReference>
<dbReference type="EC" id="1.14.13.1" evidence="8"/>
<evidence type="ECO:0000256" key="2">
    <source>
        <dbReference type="ARBA" id="ARBA00022630"/>
    </source>
</evidence>
<dbReference type="KEGG" id="bxe:Bxe_C1022"/>
<evidence type="ECO:0000313" key="9">
    <source>
        <dbReference type="Proteomes" id="UP000001817"/>
    </source>
</evidence>
<sequence length="391" mass="43234">MNVAIIGGGIGGMCAALSLLQRGVNVTVYEQANELKEVGAGLRVTPNASRILRRMGLGEILHQSAIQTTELLYYRWEDGRVLAQQVLGNSIEIKFGAPYYHIHRAALHQLISDAVPREHIKLDQKCVRIEPMGDALGVHFANGDVAQANVVIGADGIHSVVRKQLHGEDRPRFSGDVAYRGLIPATRLAEWTRAPTQKIWVGPNSHFVQTYAGPDYINFIALVPGVADRESWSREGSLSELAEKFHGWDERIHELLANTDRVMCWPLYDRDPLPQWTVGHVTLLGDAAHPMLPYLGQGAAQAIEDAALIGKCLAGVTPQEVPTALAVYERLRRTRTAHIQLGARSEGNIYHLPDGQEQRKRDAAFQEMTGANASRDEWLFAYDVLAEPQPQ</sequence>
<dbReference type="PRINTS" id="PR00420">
    <property type="entry name" value="RNGMNOXGNASE"/>
</dbReference>
<dbReference type="STRING" id="266265.Bxe_C1022"/>
<dbReference type="PATRIC" id="fig|266265.5.peg.8783"/>
<dbReference type="InterPro" id="IPR002938">
    <property type="entry name" value="FAD-bd"/>
</dbReference>
<keyword evidence="3" id="KW-0274">FAD</keyword>
<dbReference type="GO" id="GO:0018658">
    <property type="term" value="F:salicylate 1-monooxygenase activity"/>
    <property type="evidence" value="ECO:0007669"/>
    <property type="project" value="UniProtKB-EC"/>
</dbReference>
<keyword evidence="9" id="KW-1185">Reference proteome</keyword>
<keyword evidence="5" id="KW-0503">Monooxygenase</keyword>